<reference evidence="2" key="1">
    <citation type="journal article" date="2021" name="Antonie Van Leeuwenhoek">
        <title>Draft genome and description of Waterburya agarophytonicola gen. nov. sp. nov. (Pleurocapsales, Cyanobacteria): a seaweed symbiont.</title>
        <authorList>
            <person name="Bonthond G."/>
            <person name="Shalygin S."/>
            <person name="Bayer T."/>
            <person name="Weinberger F."/>
        </authorList>
    </citation>
    <scope>NUCLEOTIDE SEQUENCE</scope>
    <source>
        <strain evidence="2">KI4</strain>
    </source>
</reference>
<evidence type="ECO:0000313" key="3">
    <source>
        <dbReference type="Proteomes" id="UP000729733"/>
    </source>
</evidence>
<dbReference type="NCBIfam" id="NF033486">
    <property type="entry name" value="harvest_ssl1498"/>
    <property type="match status" value="1"/>
</dbReference>
<gene>
    <name evidence="2" type="ORF">I4641_16060</name>
</gene>
<keyword evidence="1" id="KW-0812">Transmembrane</keyword>
<proteinExistence type="predicted"/>
<feature type="transmembrane region" description="Helical" evidence="1">
    <location>
        <begin position="35"/>
        <end position="56"/>
    </location>
</feature>
<protein>
    <submittedName>
        <fullName evidence="2">Ssl1498 family light-harvesting-like protein</fullName>
    </submittedName>
</protein>
<dbReference type="Proteomes" id="UP000729733">
    <property type="component" value="Unassembled WGS sequence"/>
</dbReference>
<dbReference type="EMBL" id="JADWDC010000044">
    <property type="protein sequence ID" value="MCC0178492.1"/>
    <property type="molecule type" value="Genomic_DNA"/>
</dbReference>
<dbReference type="Pfam" id="PF26394">
    <property type="entry name" value="Psb34"/>
    <property type="match status" value="1"/>
</dbReference>
<evidence type="ECO:0000313" key="2">
    <source>
        <dbReference type="EMBL" id="MCC0178492.1"/>
    </source>
</evidence>
<accession>A0A964BTM0</accession>
<sequence>MYTTTQTDNGVINNYAREPKMTYASMPDFYQQRRYLKQGAIAALFVSLVVFMSFLVS</sequence>
<dbReference type="AlphaFoldDB" id="A0A964BTM0"/>
<keyword evidence="3" id="KW-1185">Reference proteome</keyword>
<keyword evidence="1" id="KW-1133">Transmembrane helix</keyword>
<name>A0A964BTM0_9CYAN</name>
<organism evidence="2 3">
    <name type="scientific">Waterburya agarophytonicola KI4</name>
    <dbReference type="NCBI Taxonomy" id="2874699"/>
    <lineage>
        <taxon>Bacteria</taxon>
        <taxon>Bacillati</taxon>
        <taxon>Cyanobacteriota</taxon>
        <taxon>Cyanophyceae</taxon>
        <taxon>Pleurocapsales</taxon>
        <taxon>Hyellaceae</taxon>
        <taxon>Waterburya</taxon>
        <taxon>Waterburya agarophytonicola</taxon>
    </lineage>
</organism>
<comment type="caution">
    <text evidence="2">The sequence shown here is derived from an EMBL/GenBank/DDBJ whole genome shotgun (WGS) entry which is preliminary data.</text>
</comment>
<keyword evidence="1" id="KW-0472">Membrane</keyword>
<dbReference type="RefSeq" id="WP_229641587.1">
    <property type="nucleotide sequence ID" value="NZ_JADWDC010000044.1"/>
</dbReference>
<evidence type="ECO:0000256" key="1">
    <source>
        <dbReference type="SAM" id="Phobius"/>
    </source>
</evidence>
<dbReference type="InterPro" id="IPR048028">
    <property type="entry name" value="Psb34-like"/>
</dbReference>